<keyword evidence="3" id="KW-0594">Phospholipid biosynthesis</keyword>
<keyword evidence="5 11" id="KW-0012">Acyltransferase</keyword>
<feature type="domain" description="Phospholipid/glycerol acyltransferase" evidence="8">
    <location>
        <begin position="79"/>
        <end position="201"/>
    </location>
</feature>
<dbReference type="GO" id="GO:0036149">
    <property type="term" value="P:phosphatidylinositol acyl-chain remodeling"/>
    <property type="evidence" value="ECO:0007669"/>
    <property type="project" value="TreeGrafter"/>
</dbReference>
<dbReference type="PANTHER" id="PTHR10983:SF16">
    <property type="entry name" value="LYSOCARDIOLIPIN ACYLTRANSFERASE 1"/>
    <property type="match status" value="1"/>
</dbReference>
<evidence type="ECO:0000313" key="10">
    <source>
        <dbReference type="EMBL" id="QFF91428.1"/>
    </source>
</evidence>
<dbReference type="InterPro" id="IPR032098">
    <property type="entry name" value="Acyltransf_C"/>
</dbReference>
<evidence type="ECO:0000259" key="8">
    <source>
        <dbReference type="SMART" id="SM00563"/>
    </source>
</evidence>
<evidence type="ECO:0000256" key="6">
    <source>
        <dbReference type="SAM" id="MobiDB-lite"/>
    </source>
</evidence>
<evidence type="ECO:0000313" key="9">
    <source>
        <dbReference type="EMBL" id="QFF91427.1"/>
    </source>
</evidence>
<feature type="transmembrane region" description="Helical" evidence="7">
    <location>
        <begin position="419"/>
        <end position="439"/>
    </location>
</feature>
<evidence type="ECO:0000256" key="5">
    <source>
        <dbReference type="ARBA" id="ARBA00023315"/>
    </source>
</evidence>
<accession>A0A5J6SED4</accession>
<evidence type="ECO:0000256" key="3">
    <source>
        <dbReference type="ARBA" id="ARBA00023209"/>
    </source>
</evidence>
<feature type="transmembrane region" description="Helical" evidence="7">
    <location>
        <begin position="445"/>
        <end position="466"/>
    </location>
</feature>
<dbReference type="Pfam" id="PF01553">
    <property type="entry name" value="Acyltransferase"/>
    <property type="match status" value="1"/>
</dbReference>
<reference evidence="11" key="1">
    <citation type="submission" date="2019-02" db="EMBL/GenBank/DDBJ databases">
        <authorList>
            <person name="Vechtova P."/>
            <person name="Dzyuba B."/>
            <person name="Dzyuba V."/>
            <person name="Silveira A.N."/>
            <person name="Silveira R.V."/>
            <person name="Fussy Z."/>
            <person name="Grubhoffer L."/>
            <person name="Rodina M."/>
            <person name="Sterba J."/>
        </authorList>
    </citation>
    <scope>NUCLEOTIDE SEQUENCE</scope>
</reference>
<feature type="transmembrane region" description="Helical" evidence="7">
    <location>
        <begin position="48"/>
        <end position="68"/>
    </location>
</feature>
<dbReference type="GO" id="GO:0005783">
    <property type="term" value="C:endoplasmic reticulum"/>
    <property type="evidence" value="ECO:0007669"/>
    <property type="project" value="TreeGrafter"/>
</dbReference>
<keyword evidence="3" id="KW-0444">Lipid biosynthesis</keyword>
<dbReference type="InterPro" id="IPR002123">
    <property type="entry name" value="Plipid/glycerol_acylTrfase"/>
</dbReference>
<keyword evidence="2 11" id="KW-0808">Transferase</keyword>
<evidence type="ECO:0000256" key="4">
    <source>
        <dbReference type="ARBA" id="ARBA00023264"/>
    </source>
</evidence>
<gene>
    <name evidence="11" type="primary">LCLAT</name>
</gene>
<dbReference type="EMBL" id="MK545380">
    <property type="protein sequence ID" value="QFF91427.1"/>
    <property type="molecule type" value="mRNA"/>
</dbReference>
<keyword evidence="4" id="KW-1208">Phospholipid metabolism</keyword>
<dbReference type="GO" id="GO:0008654">
    <property type="term" value="P:phospholipid biosynthetic process"/>
    <property type="evidence" value="ECO:0007669"/>
    <property type="project" value="UniProtKB-KW"/>
</dbReference>
<dbReference type="GO" id="GO:0016746">
    <property type="term" value="F:acyltransferase activity"/>
    <property type="evidence" value="ECO:0007669"/>
    <property type="project" value="UniProtKB-KW"/>
</dbReference>
<protein>
    <submittedName>
        <fullName evidence="9">Lysocardiolipin acyltransferase 1 isoform 1</fullName>
    </submittedName>
    <submittedName>
        <fullName evidence="10">Lysocardiolipin acyltransferase 1 isoform 2</fullName>
    </submittedName>
    <submittedName>
        <fullName evidence="11">Lysocardiolipin acyltransferase 1 isoform 3</fullName>
    </submittedName>
</protein>
<evidence type="ECO:0000256" key="2">
    <source>
        <dbReference type="ARBA" id="ARBA00022679"/>
    </source>
</evidence>
<dbReference type="CDD" id="cd07990">
    <property type="entry name" value="LPLAT_LCLAT1-like"/>
    <property type="match status" value="1"/>
</dbReference>
<dbReference type="PANTHER" id="PTHR10983">
    <property type="entry name" value="1-ACYLGLYCEROL-3-PHOSPHATE ACYLTRANSFERASE-RELATED"/>
    <property type="match status" value="1"/>
</dbReference>
<evidence type="ECO:0000313" key="11">
    <source>
        <dbReference type="EMBL" id="QFF91429.1"/>
    </source>
</evidence>
<feature type="compositionally biased region" description="Basic and acidic residues" evidence="6">
    <location>
        <begin position="317"/>
        <end position="332"/>
    </location>
</feature>
<dbReference type="SMART" id="SM00563">
    <property type="entry name" value="PlsC"/>
    <property type="match status" value="1"/>
</dbReference>
<keyword evidence="7" id="KW-0812">Transmembrane</keyword>
<dbReference type="AlphaFoldDB" id="A0A5J6SED4"/>
<proteinExistence type="evidence at transcript level"/>
<dbReference type="SUPFAM" id="SSF69593">
    <property type="entry name" value="Glycerol-3-phosphate (1)-acyltransferase"/>
    <property type="match status" value="1"/>
</dbReference>
<feature type="region of interest" description="Disordered" evidence="6">
    <location>
        <begin position="311"/>
        <end position="342"/>
    </location>
</feature>
<dbReference type="EMBL" id="MK545382">
    <property type="protein sequence ID" value="QFF91429.1"/>
    <property type="molecule type" value="mRNA"/>
</dbReference>
<comment type="similarity">
    <text evidence="1">Belongs to the 1-acyl-sn-glycerol-3-phosphate acyltransferase family.</text>
</comment>
<organism evidence="11">
    <name type="scientific">Potamotrygon motoro</name>
    <name type="common">Ocellate river stingray</name>
    <name type="synonym">Taeniura motoro</name>
    <dbReference type="NCBI Taxonomy" id="86373"/>
    <lineage>
        <taxon>Eukaryota</taxon>
        <taxon>Metazoa</taxon>
        <taxon>Chordata</taxon>
        <taxon>Craniata</taxon>
        <taxon>Vertebrata</taxon>
        <taxon>Chondrichthyes</taxon>
        <taxon>Elasmobranchii</taxon>
        <taxon>Batoidea</taxon>
        <taxon>Myliobatiformes</taxon>
        <taxon>Potamotrygonidae</taxon>
        <taxon>Potamotrygon</taxon>
    </lineage>
</organism>
<name>A0A5J6SED4_POTMO</name>
<keyword evidence="7" id="KW-0472">Membrane</keyword>
<dbReference type="EMBL" id="MK545381">
    <property type="protein sequence ID" value="QFF91428.1"/>
    <property type="molecule type" value="mRNA"/>
</dbReference>
<keyword evidence="3" id="KW-0443">Lipid metabolism</keyword>
<evidence type="ECO:0000256" key="7">
    <source>
        <dbReference type="SAM" id="Phobius"/>
    </source>
</evidence>
<dbReference type="Pfam" id="PF16076">
    <property type="entry name" value="Acyltransf_C"/>
    <property type="match status" value="1"/>
</dbReference>
<evidence type="ECO:0000256" key="1">
    <source>
        <dbReference type="ARBA" id="ARBA00008655"/>
    </source>
</evidence>
<sequence length="481" mass="56343">MLSLKGTFILLLLFFSSLFGSVFMLGPLLPVMLVSVPWYRWITDRVVAIWFTLPVAMLEMVLGVRVVITGDGFIPGERSVIIMNHRTRLDWMYLWNCLLRYSYLRMEKICLKSSLKSIPGFGWAMQVAAFIFIERKWERDREHLQLMLDHLCEIQQPLQLLMFPEGTDLTATTKGRSDEFAESRGLPKYEYVLHPRTTGFAFIVDQLRKGSNVDAIHDVTVAYPYNIPQSERDLFTGNFPKEIHFHIKRYSAAHLPITLEGLQEWCRLRWHDKERLLRTFYQGDRSFLGLDPAQNLSPDQGEDQNLQQVHNQGLDQEQDRSPEQGRDLRRSQGQDLSLSRELGPITAQEQGQRIRRRLVHGWNRLLAQGRVWFEGRRHFLGQYQGQDESLHLSQSWRSAQPHVHIPPCKSQGRVFLIKLFSVVYWTVFVLGAMMLLWFYTLARWYFSSVVIFFILQERLFGGIEIMEMAAQRRAQRHSKTH</sequence>
<keyword evidence="7" id="KW-1133">Transmembrane helix</keyword>